<evidence type="ECO:0000256" key="2">
    <source>
        <dbReference type="PIRSR" id="PIRSR016184-1"/>
    </source>
</evidence>
<dbReference type="SUPFAM" id="SSF54506">
    <property type="entry name" value="Diaminopimelate epimerase-like"/>
    <property type="match status" value="1"/>
</dbReference>
<protein>
    <submittedName>
        <fullName evidence="3">Putative isomerase YddE</fullName>
        <ecNumber evidence="3">5.1.-.-</ecNumber>
    </submittedName>
</protein>
<dbReference type="Pfam" id="PF02567">
    <property type="entry name" value="PhzC-PhzF"/>
    <property type="match status" value="1"/>
</dbReference>
<dbReference type="InterPro" id="IPR003719">
    <property type="entry name" value="Phenazine_PhzF-like"/>
</dbReference>
<evidence type="ECO:0000256" key="1">
    <source>
        <dbReference type="ARBA" id="ARBA00008270"/>
    </source>
</evidence>
<dbReference type="PATRIC" id="fig|83552.4.peg.985"/>
<evidence type="ECO:0000313" key="4">
    <source>
        <dbReference type="Proteomes" id="UP000031307"/>
    </source>
</evidence>
<dbReference type="Proteomes" id="UP000031307">
    <property type="component" value="Unassembled WGS sequence"/>
</dbReference>
<name>A0A0C1C9Z1_9BACT</name>
<dbReference type="PIRSF" id="PIRSF016184">
    <property type="entry name" value="PhzC_PhzF"/>
    <property type="match status" value="1"/>
</dbReference>
<dbReference type="Gene3D" id="3.10.310.10">
    <property type="entry name" value="Diaminopimelate Epimerase, Chain A, domain 1"/>
    <property type="match status" value="2"/>
</dbReference>
<dbReference type="AlphaFoldDB" id="A0A0C1C9Z1"/>
<evidence type="ECO:0000313" key="3">
    <source>
        <dbReference type="EMBL" id="KIA77840.1"/>
    </source>
</evidence>
<dbReference type="NCBIfam" id="TIGR00654">
    <property type="entry name" value="PhzF_family"/>
    <property type="match status" value="1"/>
</dbReference>
<organism evidence="3 4">
    <name type="scientific">Parachlamydia acanthamoebae</name>
    <dbReference type="NCBI Taxonomy" id="83552"/>
    <lineage>
        <taxon>Bacteria</taxon>
        <taxon>Pseudomonadati</taxon>
        <taxon>Chlamydiota</taxon>
        <taxon>Chlamydiia</taxon>
        <taxon>Parachlamydiales</taxon>
        <taxon>Parachlamydiaceae</taxon>
        <taxon>Parachlamydia</taxon>
    </lineage>
</organism>
<dbReference type="GO" id="GO:0005737">
    <property type="term" value="C:cytoplasm"/>
    <property type="evidence" value="ECO:0007669"/>
    <property type="project" value="TreeGrafter"/>
</dbReference>
<dbReference type="PANTHER" id="PTHR13774">
    <property type="entry name" value="PHENAZINE BIOSYNTHESIS PROTEIN"/>
    <property type="match status" value="1"/>
</dbReference>
<comment type="caution">
    <text evidence="3">The sequence shown here is derived from an EMBL/GenBank/DDBJ whole genome shotgun (WGS) entry which is preliminary data.</text>
</comment>
<dbReference type="PANTHER" id="PTHR13774:SF32">
    <property type="entry name" value="ANTISENSE-ENHANCING SEQUENCE 1"/>
    <property type="match status" value="1"/>
</dbReference>
<keyword evidence="3" id="KW-0413">Isomerase</keyword>
<gene>
    <name evidence="3" type="primary">yddE</name>
    <name evidence="3" type="ORF">DB43_FN00090</name>
</gene>
<dbReference type="EMBL" id="JSAM01000058">
    <property type="protein sequence ID" value="KIA77840.1"/>
    <property type="molecule type" value="Genomic_DNA"/>
</dbReference>
<dbReference type="GO" id="GO:0016853">
    <property type="term" value="F:isomerase activity"/>
    <property type="evidence" value="ECO:0007669"/>
    <property type="project" value="UniProtKB-KW"/>
</dbReference>
<feature type="active site" evidence="2">
    <location>
        <position position="53"/>
    </location>
</feature>
<proteinExistence type="inferred from homology"/>
<accession>A0A0C1C9Z1</accession>
<sequence length="296" mass="32957">MAMTFKSHPIHYRLIDVFSKVPLAGNGLAVFMHNEPLNSELMQKLTQELRQYESIFLSGTHDPTRFQARIFTMEEELDFAGHPILGAACFLHELQNGEACAWTFDLPNKQVQVETVKKAGYYHATMEQGQPQFYPPLERSHTLEILKALNLSARDIHPNLPMQVISTGLPYLIVPVSCDLQKICIVSRNLAELLASVKAKFAYILQVSTLEGRTWDNDGRVEDIATGSAAGPVGAYLVQHGITAINNQFVINQGRFLKRPSQLFVQVSGQTNQIISVKVGGDVCMVARGVFDEIET</sequence>
<dbReference type="EC" id="5.1.-.-" evidence="3"/>
<comment type="similarity">
    <text evidence="1">Belongs to the PhzF family.</text>
</comment>
<reference evidence="3 4" key="1">
    <citation type="journal article" date="2014" name="Mol. Biol. Evol.">
        <title>Massive expansion of Ubiquitination-related gene families within the Chlamydiae.</title>
        <authorList>
            <person name="Domman D."/>
            <person name="Collingro A."/>
            <person name="Lagkouvardos I."/>
            <person name="Gehre L."/>
            <person name="Weinmaier T."/>
            <person name="Rattei T."/>
            <person name="Subtil A."/>
            <person name="Horn M."/>
        </authorList>
    </citation>
    <scope>NUCLEOTIDE SEQUENCE [LARGE SCALE GENOMIC DNA]</scope>
    <source>
        <strain evidence="3 4">OEW1</strain>
    </source>
</reference>